<evidence type="ECO:0000313" key="1">
    <source>
        <dbReference type="EnsemblMetazoa" id="AALB014347-PA"/>
    </source>
</evidence>
<reference evidence="1" key="2">
    <citation type="submission" date="2022-08" db="UniProtKB">
        <authorList>
            <consortium name="EnsemblMetazoa"/>
        </authorList>
    </citation>
    <scope>IDENTIFICATION</scope>
    <source>
        <strain evidence="1">STECLA/ALBI9_A</strain>
    </source>
</reference>
<organism evidence="1 2">
    <name type="scientific">Anopheles albimanus</name>
    <name type="common">New world malaria mosquito</name>
    <dbReference type="NCBI Taxonomy" id="7167"/>
    <lineage>
        <taxon>Eukaryota</taxon>
        <taxon>Metazoa</taxon>
        <taxon>Ecdysozoa</taxon>
        <taxon>Arthropoda</taxon>
        <taxon>Hexapoda</taxon>
        <taxon>Insecta</taxon>
        <taxon>Pterygota</taxon>
        <taxon>Neoptera</taxon>
        <taxon>Endopterygota</taxon>
        <taxon>Diptera</taxon>
        <taxon>Nematocera</taxon>
        <taxon>Culicoidea</taxon>
        <taxon>Culicidae</taxon>
        <taxon>Anophelinae</taxon>
        <taxon>Anopheles</taxon>
    </lineage>
</organism>
<protein>
    <submittedName>
        <fullName evidence="1">Uncharacterized protein</fullName>
    </submittedName>
</protein>
<keyword evidence="2" id="KW-1185">Reference proteome</keyword>
<proteinExistence type="predicted"/>
<dbReference type="VEuPathDB" id="VectorBase:AALB014347"/>
<reference evidence="1 2" key="1">
    <citation type="journal article" date="2017" name="G3 (Bethesda)">
        <title>The Physical Genome Mapping of Anopheles albimanus Corrected Scaffold Misassemblies and Identified Interarm Rearrangements in Genus Anopheles.</title>
        <authorList>
            <person name="Artemov G.N."/>
            <person name="Peery A.N."/>
            <person name="Jiang X."/>
            <person name="Tu Z."/>
            <person name="Stegniy V.N."/>
            <person name="Sharakhova M.V."/>
            <person name="Sharakhov I.V."/>
        </authorList>
    </citation>
    <scope>NUCLEOTIDE SEQUENCE [LARGE SCALE GENOMIC DNA]</scope>
    <source>
        <strain evidence="1 2">ALBI9_A</strain>
    </source>
</reference>
<dbReference type="AlphaFoldDB" id="A0A182FXH6"/>
<dbReference type="Proteomes" id="UP000069272">
    <property type="component" value="Chromosome 2R"/>
</dbReference>
<evidence type="ECO:0000313" key="2">
    <source>
        <dbReference type="Proteomes" id="UP000069272"/>
    </source>
</evidence>
<sequence>MHNPLIAEVLRRTHHDTTLLVDSLAEGFQR</sequence>
<dbReference type="EnsemblMetazoa" id="AALB014347-RA">
    <property type="protein sequence ID" value="AALB014347-PA"/>
    <property type="gene ID" value="AALB014347"/>
</dbReference>
<accession>A0A182FXH6</accession>
<name>A0A182FXH6_ANOAL</name>